<dbReference type="Gene3D" id="2.40.50.100">
    <property type="match status" value="1"/>
</dbReference>
<dbReference type="CDD" id="cd06850">
    <property type="entry name" value="biotinyl_domain"/>
    <property type="match status" value="1"/>
</dbReference>
<name>A0A1I7BJ84_9ACTN</name>
<dbReference type="Proteomes" id="UP000199546">
    <property type="component" value="Unassembled WGS sequence"/>
</dbReference>
<dbReference type="PANTHER" id="PTHR45266">
    <property type="entry name" value="OXALOACETATE DECARBOXYLASE ALPHA CHAIN"/>
    <property type="match status" value="1"/>
</dbReference>
<dbReference type="InterPro" id="IPR000089">
    <property type="entry name" value="Biotin_lipoyl"/>
</dbReference>
<feature type="domain" description="Lipoyl-binding" evidence="5">
    <location>
        <begin position="92"/>
        <end position="168"/>
    </location>
</feature>
<dbReference type="RefSeq" id="WP_175551661.1">
    <property type="nucleotide sequence ID" value="NZ_FPBA01000014.1"/>
</dbReference>
<organism evidence="6 7">
    <name type="scientific">Geodermatophilus amargosae</name>
    <dbReference type="NCBI Taxonomy" id="1296565"/>
    <lineage>
        <taxon>Bacteria</taxon>
        <taxon>Bacillati</taxon>
        <taxon>Actinomycetota</taxon>
        <taxon>Actinomycetes</taxon>
        <taxon>Geodermatophilales</taxon>
        <taxon>Geodermatophilaceae</taxon>
        <taxon>Geodermatophilus</taxon>
    </lineage>
</organism>
<dbReference type="GO" id="GO:0003989">
    <property type="term" value="F:acetyl-CoA carboxylase activity"/>
    <property type="evidence" value="ECO:0007669"/>
    <property type="project" value="InterPro"/>
</dbReference>
<dbReference type="Pfam" id="PF00364">
    <property type="entry name" value="Biotin_lipoyl"/>
    <property type="match status" value="1"/>
</dbReference>
<dbReference type="STRING" id="1296565.SAMN05660657_03634"/>
<dbReference type="AlphaFoldDB" id="A0A1I7BJ84"/>
<gene>
    <name evidence="6" type="ORF">SAMN05660657_03634</name>
</gene>
<evidence type="ECO:0000313" key="6">
    <source>
        <dbReference type="EMBL" id="SFT87246.1"/>
    </source>
</evidence>
<sequence length="171" mass="17173">MGLTPDDLQELLAAFEQSSWQEMTVSVAGDTLHVSRREGPPVTGRPADVAPVPAAAPAPTLDPPPAPPGAPQPDPVPVPGAGAVPAPPEAPGVPVAAPSVGLFWRAPSPGAPPFVDVGTRVGPEDVIGIVEVMKLMNRVPAGISGVVTAVLVENGGMVEHGQPLVLIDPSA</sequence>
<feature type="compositionally biased region" description="Pro residues" evidence="4">
    <location>
        <begin position="54"/>
        <end position="78"/>
    </location>
</feature>
<comment type="pathway">
    <text evidence="3">Lipid metabolism; fatty acid biosynthesis.</text>
</comment>
<dbReference type="InterPro" id="IPR001249">
    <property type="entry name" value="AcCoA_biotinCC"/>
</dbReference>
<keyword evidence="2 3" id="KW-0092">Biotin</keyword>
<dbReference type="EMBL" id="FPBA01000014">
    <property type="protein sequence ID" value="SFT87246.1"/>
    <property type="molecule type" value="Genomic_DNA"/>
</dbReference>
<dbReference type="PANTHER" id="PTHR45266:SF3">
    <property type="entry name" value="OXALOACETATE DECARBOXYLASE ALPHA CHAIN"/>
    <property type="match status" value="1"/>
</dbReference>
<comment type="function">
    <text evidence="3">This protein is a component of the acetyl coenzyme A carboxylase complex; first, biotin carboxylase catalyzes the carboxylation of the carrier protein and then the transcarboxylase transfers the carboxyl group to form malonyl-CoA.</text>
</comment>
<dbReference type="GO" id="GO:0009317">
    <property type="term" value="C:acetyl-CoA carboxylase complex"/>
    <property type="evidence" value="ECO:0007669"/>
    <property type="project" value="InterPro"/>
</dbReference>
<proteinExistence type="predicted"/>
<dbReference type="InterPro" id="IPR050709">
    <property type="entry name" value="Biotin_Carboxyl_Carrier/Decarb"/>
</dbReference>
<keyword evidence="3" id="KW-0443">Lipid metabolism</keyword>
<dbReference type="GO" id="GO:0006633">
    <property type="term" value="P:fatty acid biosynthetic process"/>
    <property type="evidence" value="ECO:0007669"/>
    <property type="project" value="UniProtKB-UniPathway"/>
</dbReference>
<accession>A0A1I7BJ84</accession>
<evidence type="ECO:0000256" key="2">
    <source>
        <dbReference type="ARBA" id="ARBA00023267"/>
    </source>
</evidence>
<evidence type="ECO:0000256" key="4">
    <source>
        <dbReference type="SAM" id="MobiDB-lite"/>
    </source>
</evidence>
<evidence type="ECO:0000313" key="7">
    <source>
        <dbReference type="Proteomes" id="UP000199546"/>
    </source>
</evidence>
<reference evidence="7" key="1">
    <citation type="submission" date="2016-10" db="EMBL/GenBank/DDBJ databases">
        <authorList>
            <person name="Varghese N."/>
            <person name="Submissions S."/>
        </authorList>
    </citation>
    <scope>NUCLEOTIDE SEQUENCE [LARGE SCALE GENOMIC DNA]</scope>
    <source>
        <strain evidence="7">DSM 46136</strain>
    </source>
</reference>
<keyword evidence="3" id="KW-0444">Lipid biosynthesis</keyword>
<keyword evidence="7" id="KW-1185">Reference proteome</keyword>
<dbReference type="PRINTS" id="PR01071">
    <property type="entry name" value="ACOABIOTINCC"/>
</dbReference>
<dbReference type="InterPro" id="IPR011053">
    <property type="entry name" value="Single_hybrid_motif"/>
</dbReference>
<keyword evidence="3" id="KW-0276">Fatty acid metabolism</keyword>
<evidence type="ECO:0000259" key="5">
    <source>
        <dbReference type="PROSITE" id="PS50968"/>
    </source>
</evidence>
<dbReference type="UniPathway" id="UPA00094"/>
<evidence type="ECO:0000256" key="3">
    <source>
        <dbReference type="RuleBase" id="RU364072"/>
    </source>
</evidence>
<feature type="region of interest" description="Disordered" evidence="4">
    <location>
        <begin position="31"/>
        <end position="90"/>
    </location>
</feature>
<evidence type="ECO:0000256" key="1">
    <source>
        <dbReference type="ARBA" id="ARBA00017562"/>
    </source>
</evidence>
<protein>
    <recommendedName>
        <fullName evidence="1 3">Biotin carboxyl carrier protein of acetyl-CoA carboxylase</fullName>
    </recommendedName>
</protein>
<dbReference type="SUPFAM" id="SSF51230">
    <property type="entry name" value="Single hybrid motif"/>
    <property type="match status" value="1"/>
</dbReference>
<dbReference type="PROSITE" id="PS50968">
    <property type="entry name" value="BIOTINYL_LIPOYL"/>
    <property type="match status" value="1"/>
</dbReference>
<keyword evidence="3" id="KW-0275">Fatty acid biosynthesis</keyword>